<dbReference type="Proteomes" id="UP000887563">
    <property type="component" value="Unplaced"/>
</dbReference>
<dbReference type="AlphaFoldDB" id="A0A914MTZ4"/>
<dbReference type="InterPro" id="IPR005312">
    <property type="entry name" value="DUF1759"/>
</dbReference>
<keyword evidence="1" id="KW-0175">Coiled coil</keyword>
<evidence type="ECO:0000313" key="4">
    <source>
        <dbReference type="WBParaSite" id="Minc3s02688g31197"/>
    </source>
</evidence>
<feature type="coiled-coil region" evidence="1">
    <location>
        <begin position="37"/>
        <end position="64"/>
    </location>
</feature>
<evidence type="ECO:0000256" key="1">
    <source>
        <dbReference type="SAM" id="Coils"/>
    </source>
</evidence>
<organism evidence="3 4">
    <name type="scientific">Meloidogyne incognita</name>
    <name type="common">Southern root-knot nematode worm</name>
    <name type="synonym">Oxyuris incognita</name>
    <dbReference type="NCBI Taxonomy" id="6306"/>
    <lineage>
        <taxon>Eukaryota</taxon>
        <taxon>Metazoa</taxon>
        <taxon>Ecdysozoa</taxon>
        <taxon>Nematoda</taxon>
        <taxon>Chromadorea</taxon>
        <taxon>Rhabditida</taxon>
        <taxon>Tylenchina</taxon>
        <taxon>Tylenchomorpha</taxon>
        <taxon>Tylenchoidea</taxon>
        <taxon>Meloidogynidae</taxon>
        <taxon>Meloidogyninae</taxon>
        <taxon>Meloidogyne</taxon>
        <taxon>Meloidogyne incognita group</taxon>
    </lineage>
</organism>
<sequence length="474" mass="55516">MSGTIRQAMTPAITRLREHFEVIRPVLDAQERTVEGMEMLRTRLVKLRRIVNRLEEKANQWQDYIRGLPADERQAEEQVLARFAPLEHHYAEWIENAHEMIADIEILLAESEDGSTQSDLSVELGVGQDRANQSRRPEAPINRGQTPLNGNLFRRNEYNIPAHLPRTRLAEFYGDPLVWPEFWQSFSRTVDSLEMDPGLKAHYLIQCLRGKAKRAVLGYRPIAEHYEPLKDALKRQFGNEKAIRDTLHAELISLPMANESVFSLRSYLEEVERICRSLTAMGRVEDESIVMMAIKNKLPRNIVLELLKKEKETRATWNVDELRKGLEEIVALREEAQRCVQTFSKNINYNQQRVVNNWNNTRGFNQKRANFRKENFDRVFTVQSADYKARNMRKFEISCYFCHGAHHAEKCEKVKAIYIRTKMLTEQNRCLLCLRKGHIMTNCVTRIECNICRGRHNKLICPNLYKKKSQRKLH</sequence>
<evidence type="ECO:0000256" key="2">
    <source>
        <dbReference type="SAM" id="MobiDB-lite"/>
    </source>
</evidence>
<dbReference type="PANTHER" id="PTHR47331">
    <property type="entry name" value="PHD-TYPE DOMAIN-CONTAINING PROTEIN"/>
    <property type="match status" value="1"/>
</dbReference>
<name>A0A914MTZ4_MELIC</name>
<keyword evidence="3" id="KW-1185">Reference proteome</keyword>
<evidence type="ECO:0000313" key="3">
    <source>
        <dbReference type="Proteomes" id="UP000887563"/>
    </source>
</evidence>
<protein>
    <submittedName>
        <fullName evidence="4">CCHC-type domain-containing protein</fullName>
    </submittedName>
</protein>
<accession>A0A914MTZ4</accession>
<proteinExistence type="predicted"/>
<feature type="region of interest" description="Disordered" evidence="2">
    <location>
        <begin position="127"/>
        <end position="148"/>
    </location>
</feature>
<dbReference type="WBParaSite" id="Minc3s02688g31197">
    <property type="protein sequence ID" value="Minc3s02688g31197"/>
    <property type="gene ID" value="Minc3s02688g31197"/>
</dbReference>
<dbReference type="PANTHER" id="PTHR47331:SF1">
    <property type="entry name" value="GAG-LIKE PROTEIN"/>
    <property type="match status" value="1"/>
</dbReference>
<dbReference type="Pfam" id="PF03564">
    <property type="entry name" value="DUF1759"/>
    <property type="match status" value="1"/>
</dbReference>
<reference evidence="4" key="1">
    <citation type="submission" date="2022-11" db="UniProtKB">
        <authorList>
            <consortium name="WormBaseParasite"/>
        </authorList>
    </citation>
    <scope>IDENTIFICATION</scope>
</reference>